<dbReference type="CDD" id="cd01949">
    <property type="entry name" value="GGDEF"/>
    <property type="match status" value="1"/>
</dbReference>
<sequence length="1048" mass="118985">MRFCLILLAVFSAALSHAHAKDKDVLIVHSYHQGFFWTDAFQYGLEDILRRESITTRVVYLDSKRLQNPAYLEQLYKLYQTKLSQETFSAIVVSDNNALNLMQRLAPEIGDTPVIFGGINNYNPQMHSQLRATGVIEDIDIYGNVTLIERIQPEVEKIYIVSDYSVTGEAVRRQVERFLTLNTEYQTMVEQLVPETYQQLTEFASSLDTSSAVLFWVYYRDKNGRVATEGEWKQLNQESRSPIYMVHDLGLGHGAVGGVILSGRTQGRQAARQLVKVLKPNSETLPKVEAGIPEIKLDYQAVVKWGLGIEGEATSTLFNKPQPFTVRFQKELRAVASLVVLLSVIIVVLVYYLSRMKKSETLAKESQTLIEMVFDQSYHFIGLLDAQGRTISSNSKLQELLYHQDFSVDRPIWQHQHWEDQASQQLKSYFNTDKSEQNTQFEAEIWHSEQGSMVLEISLKPLPKTGLGADFLLEARDITSRKITEARLYQREANLSHYYDQQPVMMITLDDHNCIQQVNHFAEQLLGYTSNQVLGHLLGEFYLHQDAVTPRQVLLQPKQAMRGVWRREIEYRHADGRAVWIRENIRPLVESGHLLIVGEDITETKQLAEQLEYQARHDLLTGTFNRNHFEMELAKSLLEVESYTRTHAMLYLDLDQLKVLNDTAGHEAGDTAIQFCASMLEEVLPYNAILARMGGDEFAVLLKDCTERDAKNVANTIVMTLSEQPFVWDDIRLNMTCSIGIRLIDHTADSPQMVHAQADTACHAAKEEGRNRYNLYCQDDADLRRREQEMECVSLVHNALANDRIELFAQQILALSQDDAPMHFEILIRIRNAEGEYISPGIFMPASERYNIAQLLDKQVVTQTLDWLAANPVALANLGMCSINLSGHSMGNKEFIAFLLDKLQHSPVPCEKICLEITETAAMSNMNQAIALFSQFKQLGCKIALDDFGSGLSSFGYLKKLPVDIVKIDGLFVRDIDVNEVDHLMVRSINDLAKQMGKQTVAEFVENSRIIDLLVELGVDYAQGYVIGKPKPLEELVDELLADKRSVG</sequence>
<dbReference type="InterPro" id="IPR029787">
    <property type="entry name" value="Nucleotide_cyclase"/>
</dbReference>
<dbReference type="InterPro" id="IPR043128">
    <property type="entry name" value="Rev_trsase/Diguanyl_cyclase"/>
</dbReference>
<dbReference type="NCBIfam" id="TIGR00229">
    <property type="entry name" value="sensory_box"/>
    <property type="match status" value="2"/>
</dbReference>
<reference evidence="1" key="1">
    <citation type="journal article" date="2015" name="BMC Genomics">
        <title>Genome mining reveals unlocked bioactive potential of marine Gram-negative bacteria.</title>
        <authorList>
            <person name="Machado H."/>
            <person name="Sonnenschein E.C."/>
            <person name="Melchiorsen J."/>
            <person name="Gram L."/>
        </authorList>
    </citation>
    <scope>NUCLEOTIDE SEQUENCE</scope>
    <source>
        <strain evidence="1">S2052</strain>
    </source>
</reference>
<dbReference type="EMBL" id="JXXR01000031">
    <property type="protein sequence ID" value="KJY66889.1"/>
    <property type="molecule type" value="Genomic_DNA"/>
</dbReference>
<accession>A0A837G1K6</accession>
<dbReference type="SMART" id="SM00267">
    <property type="entry name" value="GGDEF"/>
    <property type="match status" value="1"/>
</dbReference>
<dbReference type="Pfam" id="PF13426">
    <property type="entry name" value="PAS_9"/>
    <property type="match status" value="2"/>
</dbReference>
<organism evidence="1">
    <name type="scientific">Vibrio coralliilyticus</name>
    <dbReference type="NCBI Taxonomy" id="190893"/>
    <lineage>
        <taxon>Bacteria</taxon>
        <taxon>Pseudomonadati</taxon>
        <taxon>Pseudomonadota</taxon>
        <taxon>Gammaproteobacteria</taxon>
        <taxon>Vibrionales</taxon>
        <taxon>Vibrionaceae</taxon>
        <taxon>Vibrio</taxon>
    </lineage>
</organism>
<dbReference type="CDD" id="cd00130">
    <property type="entry name" value="PAS"/>
    <property type="match status" value="1"/>
</dbReference>
<dbReference type="Gene3D" id="3.40.50.2300">
    <property type="match status" value="2"/>
</dbReference>
<dbReference type="Pfam" id="PF00563">
    <property type="entry name" value="EAL"/>
    <property type="match status" value="1"/>
</dbReference>
<dbReference type="Gene3D" id="3.20.20.450">
    <property type="entry name" value="EAL domain"/>
    <property type="match status" value="1"/>
</dbReference>
<dbReference type="Pfam" id="PF00990">
    <property type="entry name" value="GGDEF"/>
    <property type="match status" value="1"/>
</dbReference>
<protein>
    <submittedName>
        <fullName evidence="1">Diguanylate cyclase</fullName>
    </submittedName>
</protein>
<dbReference type="PROSITE" id="PS50883">
    <property type="entry name" value="EAL"/>
    <property type="match status" value="1"/>
</dbReference>
<dbReference type="PANTHER" id="PTHR44757:SF4">
    <property type="entry name" value="DIGUANYLATE CYCLASE DGCE-RELATED"/>
    <property type="match status" value="1"/>
</dbReference>
<dbReference type="InterPro" id="IPR035965">
    <property type="entry name" value="PAS-like_dom_sf"/>
</dbReference>
<dbReference type="InterPro" id="IPR007487">
    <property type="entry name" value="ABC_transpt-TYRBP-like"/>
</dbReference>
<dbReference type="Pfam" id="PF04392">
    <property type="entry name" value="ABC_sub_bind"/>
    <property type="match status" value="1"/>
</dbReference>
<dbReference type="SMART" id="SM00091">
    <property type="entry name" value="PAS"/>
    <property type="match status" value="2"/>
</dbReference>
<dbReference type="InterPro" id="IPR000160">
    <property type="entry name" value="GGDEF_dom"/>
</dbReference>
<dbReference type="PROSITE" id="PS50887">
    <property type="entry name" value="GGDEF"/>
    <property type="match status" value="1"/>
</dbReference>
<dbReference type="SUPFAM" id="SSF141868">
    <property type="entry name" value="EAL domain-like"/>
    <property type="match status" value="1"/>
</dbReference>
<name>A0A837G1K6_9VIBR</name>
<proteinExistence type="predicted"/>
<dbReference type="SUPFAM" id="SSF55073">
    <property type="entry name" value="Nucleotide cyclase"/>
    <property type="match status" value="1"/>
</dbReference>
<dbReference type="InterPro" id="IPR052155">
    <property type="entry name" value="Biofilm_reg_signaling"/>
</dbReference>
<dbReference type="NCBIfam" id="TIGR00254">
    <property type="entry name" value="GGDEF"/>
    <property type="match status" value="1"/>
</dbReference>
<dbReference type="InterPro" id="IPR035919">
    <property type="entry name" value="EAL_sf"/>
</dbReference>
<dbReference type="Gene3D" id="3.30.70.270">
    <property type="match status" value="1"/>
</dbReference>
<comment type="caution">
    <text evidence="1">The sequence shown here is derived from an EMBL/GenBank/DDBJ whole genome shotgun (WGS) entry which is preliminary data.</text>
</comment>
<dbReference type="SMART" id="SM00052">
    <property type="entry name" value="EAL"/>
    <property type="match status" value="1"/>
</dbReference>
<gene>
    <name evidence="1" type="ORF">TW71_23925</name>
</gene>
<dbReference type="InterPro" id="IPR001633">
    <property type="entry name" value="EAL_dom"/>
</dbReference>
<dbReference type="PROSITE" id="PS50112">
    <property type="entry name" value="PAS"/>
    <property type="match status" value="1"/>
</dbReference>
<dbReference type="Gene3D" id="3.30.450.20">
    <property type="entry name" value="PAS domain"/>
    <property type="match status" value="2"/>
</dbReference>
<dbReference type="AlphaFoldDB" id="A0A837G1K6"/>
<evidence type="ECO:0000313" key="1">
    <source>
        <dbReference type="EMBL" id="KJY66889.1"/>
    </source>
</evidence>
<dbReference type="CDD" id="cd01948">
    <property type="entry name" value="EAL"/>
    <property type="match status" value="1"/>
</dbReference>
<dbReference type="PANTHER" id="PTHR44757">
    <property type="entry name" value="DIGUANYLATE CYCLASE DGCP"/>
    <property type="match status" value="1"/>
</dbReference>
<dbReference type="SUPFAM" id="SSF55785">
    <property type="entry name" value="PYP-like sensor domain (PAS domain)"/>
    <property type="match status" value="2"/>
</dbReference>
<dbReference type="InterPro" id="IPR000014">
    <property type="entry name" value="PAS"/>
</dbReference>
<dbReference type="RefSeq" id="WP_045987490.1">
    <property type="nucleotide sequence ID" value="NZ_CP063051.1"/>
</dbReference>